<proteinExistence type="predicted"/>
<name>A0ACC2VXE8_9TREE</name>
<accession>A0ACC2VXE8</accession>
<dbReference type="EMBL" id="JASBWS010000056">
    <property type="protein sequence ID" value="KAJ9104093.1"/>
    <property type="molecule type" value="Genomic_DNA"/>
</dbReference>
<dbReference type="Proteomes" id="UP001230649">
    <property type="component" value="Unassembled WGS sequence"/>
</dbReference>
<evidence type="ECO:0000313" key="1">
    <source>
        <dbReference type="EMBL" id="KAJ9104093.1"/>
    </source>
</evidence>
<keyword evidence="2" id="KW-1185">Reference proteome</keyword>
<protein>
    <submittedName>
        <fullName evidence="1">Uncharacterized protein</fullName>
    </submittedName>
</protein>
<organism evidence="1 2">
    <name type="scientific">Naganishia adeliensis</name>
    <dbReference type="NCBI Taxonomy" id="92952"/>
    <lineage>
        <taxon>Eukaryota</taxon>
        <taxon>Fungi</taxon>
        <taxon>Dikarya</taxon>
        <taxon>Basidiomycota</taxon>
        <taxon>Agaricomycotina</taxon>
        <taxon>Tremellomycetes</taxon>
        <taxon>Filobasidiales</taxon>
        <taxon>Filobasidiaceae</taxon>
        <taxon>Naganishia</taxon>
    </lineage>
</organism>
<reference evidence="1" key="1">
    <citation type="submission" date="2023-04" db="EMBL/GenBank/DDBJ databases">
        <title>Draft Genome sequencing of Naganishia species isolated from polar environments using Oxford Nanopore Technology.</title>
        <authorList>
            <person name="Leo P."/>
            <person name="Venkateswaran K."/>
        </authorList>
    </citation>
    <scope>NUCLEOTIDE SEQUENCE</scope>
    <source>
        <strain evidence="1">MNA-CCFEE 5262</strain>
    </source>
</reference>
<sequence length="293" mass="31736">MSSPPSFQYSVIDAFSTAPFGGNPAAVVVLDGETMNTFTDDLMQKIAAEFNLSETAFITPTPTPGTFGLRWFTPTAEINLCGHGTLASGFALSLRPEFAGIDTFRFNTLSGELTTRKLEDGSLEMNFPALVPETVPAKEYAEYEACVRKAIKGSSPKIVDISASEKFLVVQFDSSESEHLGDWTVDTDSLKVDKYTLVGFTASCKSDSRCHIVSRGFGPLIGVPEDPVTGSYHCALAPYWSRRLEGLQAGEEIVGVQGGKRRGEIRCVWLEKEGRVLLRGNAVEVASGTMRLA</sequence>
<evidence type="ECO:0000313" key="2">
    <source>
        <dbReference type="Proteomes" id="UP001230649"/>
    </source>
</evidence>
<gene>
    <name evidence="1" type="ORF">QFC20_004670</name>
</gene>
<comment type="caution">
    <text evidence="1">The sequence shown here is derived from an EMBL/GenBank/DDBJ whole genome shotgun (WGS) entry which is preliminary data.</text>
</comment>